<reference evidence="1 2" key="1">
    <citation type="submission" date="2021-12" db="EMBL/GenBank/DDBJ databases">
        <title>Genome sequence of Kibdelosporangium philippinense ATCC 49844.</title>
        <authorList>
            <person name="Fedorov E.A."/>
            <person name="Omeragic M."/>
            <person name="Shalygina K.F."/>
            <person name="Maclea K.S."/>
        </authorList>
    </citation>
    <scope>NUCLEOTIDE SEQUENCE [LARGE SCALE GENOMIC DNA]</scope>
    <source>
        <strain evidence="1 2">ATCC 49844</strain>
    </source>
</reference>
<gene>
    <name evidence="1" type="ORF">LWC34_10975</name>
</gene>
<proteinExistence type="predicted"/>
<sequence>MAGPIDTQAGRAELLAAIAPDTAERQHALIRQIFHAEFEARSKAWSVDSDFDGDYFENLYWSAFLLYLVGDPSDVPMMWRAKHIDFDTGCGFDVQNMLGAGAAATLAYLTEHGHDDIAEALSRYPELHDDPQDWEEARREYFWTTG</sequence>
<name>A0ABS8Z656_9PSEU</name>
<protein>
    <submittedName>
        <fullName evidence="1">Uncharacterized protein</fullName>
    </submittedName>
</protein>
<accession>A0ABS8Z656</accession>
<evidence type="ECO:0000313" key="2">
    <source>
        <dbReference type="Proteomes" id="UP001521150"/>
    </source>
</evidence>
<dbReference type="RefSeq" id="WP_233724877.1">
    <property type="nucleotide sequence ID" value="NZ_JAJVCN010000001.1"/>
</dbReference>
<comment type="caution">
    <text evidence="1">The sequence shown here is derived from an EMBL/GenBank/DDBJ whole genome shotgun (WGS) entry which is preliminary data.</text>
</comment>
<evidence type="ECO:0000313" key="1">
    <source>
        <dbReference type="EMBL" id="MCE7003345.1"/>
    </source>
</evidence>
<dbReference type="EMBL" id="JAJVCN010000001">
    <property type="protein sequence ID" value="MCE7003345.1"/>
    <property type="molecule type" value="Genomic_DNA"/>
</dbReference>
<dbReference type="Proteomes" id="UP001521150">
    <property type="component" value="Unassembled WGS sequence"/>
</dbReference>
<organism evidence="1 2">
    <name type="scientific">Kibdelosporangium philippinense</name>
    <dbReference type="NCBI Taxonomy" id="211113"/>
    <lineage>
        <taxon>Bacteria</taxon>
        <taxon>Bacillati</taxon>
        <taxon>Actinomycetota</taxon>
        <taxon>Actinomycetes</taxon>
        <taxon>Pseudonocardiales</taxon>
        <taxon>Pseudonocardiaceae</taxon>
        <taxon>Kibdelosporangium</taxon>
    </lineage>
</organism>
<keyword evidence="2" id="KW-1185">Reference proteome</keyword>